<evidence type="ECO:0000313" key="2">
    <source>
        <dbReference type="Proteomes" id="UP001207654"/>
    </source>
</evidence>
<organism evidence="1 2">
    <name type="scientific">Archangium lansingense</name>
    <dbReference type="NCBI Taxonomy" id="2995310"/>
    <lineage>
        <taxon>Bacteria</taxon>
        <taxon>Pseudomonadati</taxon>
        <taxon>Myxococcota</taxon>
        <taxon>Myxococcia</taxon>
        <taxon>Myxococcales</taxon>
        <taxon>Cystobacterineae</taxon>
        <taxon>Archangiaceae</taxon>
        <taxon>Archangium</taxon>
    </lineage>
</organism>
<evidence type="ECO:0000313" key="1">
    <source>
        <dbReference type="EMBL" id="MCY1079815.1"/>
    </source>
</evidence>
<accession>A0ABT4ADT1</accession>
<comment type="caution">
    <text evidence="1">The sequence shown here is derived from an EMBL/GenBank/DDBJ whole genome shotgun (WGS) entry which is preliminary data.</text>
</comment>
<dbReference type="EMBL" id="JAPNKA010000001">
    <property type="protein sequence ID" value="MCY1079815.1"/>
    <property type="molecule type" value="Genomic_DNA"/>
</dbReference>
<dbReference type="RefSeq" id="WP_267538509.1">
    <property type="nucleotide sequence ID" value="NZ_JAPNKA010000001.1"/>
</dbReference>
<reference evidence="1 2" key="1">
    <citation type="submission" date="2022-11" db="EMBL/GenBank/DDBJ databases">
        <title>Minimal conservation of predation-associated metabolite biosynthetic gene clusters underscores biosynthetic potential of Myxococcota including descriptions for ten novel species: Archangium lansinium sp. nov., Myxococcus landrumus sp. nov., Nannocystis bai.</title>
        <authorList>
            <person name="Ahearne A."/>
            <person name="Stevens C."/>
            <person name="Phillips K."/>
        </authorList>
    </citation>
    <scope>NUCLEOTIDE SEQUENCE [LARGE SCALE GENOMIC DNA]</scope>
    <source>
        <strain evidence="1 2">MIWBW</strain>
    </source>
</reference>
<gene>
    <name evidence="1" type="ORF">OV287_35705</name>
</gene>
<name>A0ABT4ADT1_9BACT</name>
<proteinExistence type="predicted"/>
<protein>
    <submittedName>
        <fullName evidence="1">Uncharacterized protein</fullName>
    </submittedName>
</protein>
<dbReference type="Proteomes" id="UP001207654">
    <property type="component" value="Unassembled WGS sequence"/>
</dbReference>
<keyword evidence="2" id="KW-1185">Reference proteome</keyword>
<sequence>MTSRGEGPGPESIEHRVQQVTGTPPLSQRQFAVLFQILAATLGEHPFHLNSTSKVVRDRLVAGGERISRESVCLVLKGIMYRTDSIPVRPENMSVLELAQTFARNVIHFCGRAQLELLPEDRARIEDWLIGGLLAPRAPEDVPLKTSPGAHPVVRWVPVRRERPPRPSSRAPAPAPPLVEPGVYLSRAEPLLLELESSWERGAPEPALEECSSLLAPNTLDSYWERIHRGAPPPFRRVLVTKLLKQLAHDVRPPQQVFRAREVIHQAPPSAEPGAQVPSRAGLFIESPGVPQFRPSQAFAARHWGVWYVLDTPESQARLEASWARHVISMFETNLRAMNRLPASFRLDKMLGESETVGPWFEQLILDLLNEEQHVARRASLLEDLFEKTDLRVRYPTLKRKRGARVQVTLITDEELHGTKLRRIAHSDELVVVSPLKLAEAALGLAEMPPLTQQQKDDLFAALSRPAPSVRAVAAALKRHFLQALGHPASPLGPVLAVAAPVRRFIRMYVEHKAHDSTQHLRKREDESEVILFPPSRWMR</sequence>